<evidence type="ECO:0000313" key="2">
    <source>
        <dbReference type="Proteomes" id="UP000282423"/>
    </source>
</evidence>
<comment type="caution">
    <text evidence="1">The sequence shown here is derived from an EMBL/GenBank/DDBJ whole genome shotgun (WGS) entry which is preliminary data.</text>
</comment>
<dbReference type="InterPro" id="IPR022385">
    <property type="entry name" value="Rhs_assc_core"/>
</dbReference>
<dbReference type="AlphaFoldDB" id="A0A420VX45"/>
<dbReference type="NCBIfam" id="TIGR03696">
    <property type="entry name" value="Rhs_assc_core"/>
    <property type="match status" value="1"/>
</dbReference>
<dbReference type="Gene3D" id="2.180.10.10">
    <property type="entry name" value="RHS repeat-associated core"/>
    <property type="match status" value="1"/>
</dbReference>
<evidence type="ECO:0000313" key="1">
    <source>
        <dbReference type="EMBL" id="RKO70759.1"/>
    </source>
</evidence>
<sequence length="175" mass="20807">MFNIQLDYGARFYDAEIGRWNVVDPFAERHPGASSFNYANNNPIRYIDPDGRDRVESQNGDMMLRQITIKMKEFFRMVRLTEEHFYERVSTWNNKKYKGAVLETYHTFKKMTYSPIKDAQLEIAGQMRNSMIGDIDLTLFLILADGTERDWTHKAVAGGEWCTRKWRIYHRYLSR</sequence>
<keyword evidence="2" id="KW-1185">Reference proteome</keyword>
<dbReference type="EMBL" id="RBWS01000011">
    <property type="protein sequence ID" value="RKO70759.1"/>
    <property type="molecule type" value="Genomic_DNA"/>
</dbReference>
<gene>
    <name evidence="1" type="ORF">D7322_15945</name>
</gene>
<evidence type="ECO:0008006" key="3">
    <source>
        <dbReference type="Google" id="ProtNLM"/>
    </source>
</evidence>
<accession>A0A420VX45</accession>
<dbReference type="Proteomes" id="UP000282423">
    <property type="component" value="Unassembled WGS sequence"/>
</dbReference>
<proteinExistence type="predicted"/>
<name>A0A420VX45_9SPHI</name>
<dbReference type="OrthoDB" id="1274715at2"/>
<reference evidence="1 2" key="1">
    <citation type="submission" date="2018-10" db="EMBL/GenBank/DDBJ databases">
        <title>Sphingobacterium sp. M05W1-28.</title>
        <authorList>
            <person name="Cai H."/>
        </authorList>
    </citation>
    <scope>NUCLEOTIDE SEQUENCE [LARGE SCALE GENOMIC DNA]</scope>
    <source>
        <strain evidence="1 2">M05W1-28</strain>
    </source>
</reference>
<protein>
    <recommendedName>
        <fullName evidence="3">RHS repeat-associated core domain-containing protein</fullName>
    </recommendedName>
</protein>
<organism evidence="1 2">
    <name type="scientific">Sphingobacterium puteale</name>
    <dbReference type="NCBI Taxonomy" id="2420510"/>
    <lineage>
        <taxon>Bacteria</taxon>
        <taxon>Pseudomonadati</taxon>
        <taxon>Bacteroidota</taxon>
        <taxon>Sphingobacteriia</taxon>
        <taxon>Sphingobacteriales</taxon>
        <taxon>Sphingobacteriaceae</taxon>
        <taxon>Sphingobacterium</taxon>
    </lineage>
</organism>